<dbReference type="Proteomes" id="UP000198211">
    <property type="component" value="Unassembled WGS sequence"/>
</dbReference>
<organism evidence="1 2">
    <name type="scientific">Phytophthora megakarya</name>
    <dbReference type="NCBI Taxonomy" id="4795"/>
    <lineage>
        <taxon>Eukaryota</taxon>
        <taxon>Sar</taxon>
        <taxon>Stramenopiles</taxon>
        <taxon>Oomycota</taxon>
        <taxon>Peronosporomycetes</taxon>
        <taxon>Peronosporales</taxon>
        <taxon>Peronosporaceae</taxon>
        <taxon>Phytophthora</taxon>
    </lineage>
</organism>
<sequence length="83" mass="9484">MTFVLTKNLCVPYASIAVASRIQRKATRRSLGYDEGPSESLTEYSKRFQALICMENILVQLHEHSPMSEDALCQLYKRGLPYD</sequence>
<dbReference type="EMBL" id="NBNE01007522">
    <property type="protein sequence ID" value="OWZ00548.1"/>
    <property type="molecule type" value="Genomic_DNA"/>
</dbReference>
<gene>
    <name evidence="1" type="ORF">PHMEG_00028235</name>
</gene>
<accession>A0A225V6P1</accession>
<comment type="caution">
    <text evidence="1">The sequence shown here is derived from an EMBL/GenBank/DDBJ whole genome shotgun (WGS) entry which is preliminary data.</text>
</comment>
<reference evidence="2" key="1">
    <citation type="submission" date="2017-03" db="EMBL/GenBank/DDBJ databases">
        <title>Phytopthora megakarya and P. palmivora, two closely related causual agents of cacao black pod achieved similar genome size and gene model numbers by different mechanisms.</title>
        <authorList>
            <person name="Ali S."/>
            <person name="Shao J."/>
            <person name="Larry D.J."/>
            <person name="Kronmiller B."/>
            <person name="Shen D."/>
            <person name="Strem M.D."/>
            <person name="Melnick R.L."/>
            <person name="Guiltinan M.J."/>
            <person name="Tyler B.M."/>
            <person name="Meinhardt L.W."/>
            <person name="Bailey B.A."/>
        </authorList>
    </citation>
    <scope>NUCLEOTIDE SEQUENCE [LARGE SCALE GENOMIC DNA]</scope>
    <source>
        <strain evidence="2">zdho120</strain>
    </source>
</reference>
<evidence type="ECO:0000313" key="2">
    <source>
        <dbReference type="Proteomes" id="UP000198211"/>
    </source>
</evidence>
<name>A0A225V6P1_9STRA</name>
<protein>
    <submittedName>
        <fullName evidence="1">Uncharacterized protein</fullName>
    </submittedName>
</protein>
<keyword evidence="2" id="KW-1185">Reference proteome</keyword>
<dbReference type="AlphaFoldDB" id="A0A225V6P1"/>
<evidence type="ECO:0000313" key="1">
    <source>
        <dbReference type="EMBL" id="OWZ00548.1"/>
    </source>
</evidence>
<proteinExistence type="predicted"/>